<dbReference type="PANTHER" id="PTHR33877:SF1">
    <property type="entry name" value="TYPE IV METHYL-DIRECTED RESTRICTION ENZYME ECOKMCRA"/>
    <property type="match status" value="1"/>
</dbReference>
<feature type="domain" description="HNH nuclease" evidence="1">
    <location>
        <begin position="33"/>
        <end position="84"/>
    </location>
</feature>
<dbReference type="GO" id="GO:0004519">
    <property type="term" value="F:endonuclease activity"/>
    <property type="evidence" value="ECO:0007669"/>
    <property type="project" value="UniProtKB-KW"/>
</dbReference>
<keyword evidence="2" id="KW-0255">Endonuclease</keyword>
<dbReference type="CDD" id="cd00085">
    <property type="entry name" value="HNHc"/>
    <property type="match status" value="1"/>
</dbReference>
<dbReference type="InterPro" id="IPR003615">
    <property type="entry name" value="HNH_nuc"/>
</dbReference>
<reference evidence="2 3" key="1">
    <citation type="journal article" date="2023" name="ISME J.">
        <title>Cultivation and genomic characterization of novel and ubiquitous marine nitrite-oxidizing bacteria from the Nitrospirales.</title>
        <authorList>
            <person name="Mueller A.J."/>
            <person name="Daebeler A."/>
            <person name="Herbold C.W."/>
            <person name="Kirkegaard R.H."/>
            <person name="Daims H."/>
        </authorList>
    </citation>
    <scope>NUCLEOTIDE SEQUENCE [LARGE SCALE GENOMIC DNA]</scope>
    <source>
        <strain evidence="2 3">EB</strain>
    </source>
</reference>
<dbReference type="InterPro" id="IPR029471">
    <property type="entry name" value="HNH_5"/>
</dbReference>
<dbReference type="Proteomes" id="UP001250932">
    <property type="component" value="Unassembled WGS sequence"/>
</dbReference>
<sequence length="109" mass="12605">MATEQYFEISPDPDNAKRIRKERDKARELKRTPWWKNQLHKGTCHYCEKQFPPDQLSMDHIVPLARGGKSTKGNIVPSCMECNRKKNLETPAETALRTIANQPEENSQP</sequence>
<dbReference type="Gene3D" id="1.10.30.50">
    <property type="match status" value="1"/>
</dbReference>
<gene>
    <name evidence="2" type="ORF">PPG34_08905</name>
</gene>
<dbReference type="Pfam" id="PF14279">
    <property type="entry name" value="HNH_5"/>
    <property type="match status" value="1"/>
</dbReference>
<comment type="caution">
    <text evidence="2">The sequence shown here is derived from an EMBL/GenBank/DDBJ whole genome shotgun (WGS) entry which is preliminary data.</text>
</comment>
<accession>A0ABU3K7X2</accession>
<keyword evidence="2" id="KW-0540">Nuclease</keyword>
<proteinExistence type="predicted"/>
<dbReference type="RefSeq" id="WP_313832881.1">
    <property type="nucleotide sequence ID" value="NZ_JAQOUE010000001.1"/>
</dbReference>
<dbReference type="InterPro" id="IPR052892">
    <property type="entry name" value="NA-targeting_endonuclease"/>
</dbReference>
<dbReference type="EMBL" id="JAQOUE010000001">
    <property type="protein sequence ID" value="MDT7042471.1"/>
    <property type="molecule type" value="Genomic_DNA"/>
</dbReference>
<dbReference type="SMART" id="SM00507">
    <property type="entry name" value="HNHc"/>
    <property type="match status" value="1"/>
</dbReference>
<name>A0ABU3K7X2_9BACT</name>
<organism evidence="2 3">
    <name type="scientific">Candidatus Nitronereus thalassa</name>
    <dbReference type="NCBI Taxonomy" id="3020898"/>
    <lineage>
        <taxon>Bacteria</taxon>
        <taxon>Pseudomonadati</taxon>
        <taxon>Nitrospirota</taxon>
        <taxon>Nitrospiria</taxon>
        <taxon>Nitrospirales</taxon>
        <taxon>Nitrospiraceae</taxon>
        <taxon>Candidatus Nitronereus</taxon>
    </lineage>
</organism>
<protein>
    <submittedName>
        <fullName evidence="2">HNH endonuclease</fullName>
    </submittedName>
</protein>
<keyword evidence="2" id="KW-0378">Hydrolase</keyword>
<evidence type="ECO:0000259" key="1">
    <source>
        <dbReference type="SMART" id="SM00507"/>
    </source>
</evidence>
<keyword evidence="3" id="KW-1185">Reference proteome</keyword>
<evidence type="ECO:0000313" key="3">
    <source>
        <dbReference type="Proteomes" id="UP001250932"/>
    </source>
</evidence>
<dbReference type="PANTHER" id="PTHR33877">
    <property type="entry name" value="SLL1193 PROTEIN"/>
    <property type="match status" value="1"/>
</dbReference>
<evidence type="ECO:0000313" key="2">
    <source>
        <dbReference type="EMBL" id="MDT7042471.1"/>
    </source>
</evidence>